<name>A0A095SJP7_9GAMM</name>
<dbReference type="STRING" id="1177154.Y5S_01715"/>
<evidence type="ECO:0000313" key="2">
    <source>
        <dbReference type="Proteomes" id="UP000029444"/>
    </source>
</evidence>
<organism evidence="1 2">
    <name type="scientific">Alcanivorax nanhaiticus</name>
    <dbReference type="NCBI Taxonomy" id="1177154"/>
    <lineage>
        <taxon>Bacteria</taxon>
        <taxon>Pseudomonadati</taxon>
        <taxon>Pseudomonadota</taxon>
        <taxon>Gammaproteobacteria</taxon>
        <taxon>Oceanospirillales</taxon>
        <taxon>Alcanivoracaceae</taxon>
        <taxon>Alcanivorax</taxon>
    </lineage>
</organism>
<evidence type="ECO:0000313" key="1">
    <source>
        <dbReference type="EMBL" id="KGD64807.1"/>
    </source>
</evidence>
<dbReference type="EMBL" id="ARXV01000006">
    <property type="protein sequence ID" value="KGD64807.1"/>
    <property type="molecule type" value="Genomic_DNA"/>
</dbReference>
<dbReference type="eggNOG" id="ENOG5032REP">
    <property type="taxonomic scope" value="Bacteria"/>
</dbReference>
<evidence type="ECO:0008006" key="3">
    <source>
        <dbReference type="Google" id="ProtNLM"/>
    </source>
</evidence>
<dbReference type="Proteomes" id="UP000029444">
    <property type="component" value="Unassembled WGS sequence"/>
</dbReference>
<dbReference type="AlphaFoldDB" id="A0A095SJP7"/>
<reference evidence="1 2" key="1">
    <citation type="submission" date="2012-09" db="EMBL/GenBank/DDBJ databases">
        <title>Genome Sequence of alkane-degrading Bacterium Alcanivorax sp. 19-m-6.</title>
        <authorList>
            <person name="Lai Q."/>
            <person name="Shao Z."/>
        </authorList>
    </citation>
    <scope>NUCLEOTIDE SEQUENCE [LARGE SCALE GENOMIC DNA]</scope>
    <source>
        <strain evidence="1 2">19-m-6</strain>
    </source>
</reference>
<gene>
    <name evidence="1" type="ORF">Y5S_01715</name>
</gene>
<sequence length="168" mass="18731">MFEVVRVFSLAVMLTLAQWVAAADDVSRDKIKGLDEQVQDIKQDVLAISTELLQLEEKLIYPSNTQVSVFVSMAGEQDARVDSVDIRVDGEDVMHHVYTFKELEALKAGGVQRIYTGNVRAGQHKLEVTVSGQDFQETASHTFTKEQGPRLVEISLFGSGNTINFKDR</sequence>
<dbReference type="RefSeq" id="WP_035232268.1">
    <property type="nucleotide sequence ID" value="NZ_ARXV01000006.1"/>
</dbReference>
<dbReference type="OrthoDB" id="5395931at2"/>
<comment type="caution">
    <text evidence="1">The sequence shown here is derived from an EMBL/GenBank/DDBJ whole genome shotgun (WGS) entry which is preliminary data.</text>
</comment>
<keyword evidence="2" id="KW-1185">Reference proteome</keyword>
<accession>A0A095SJP7</accession>
<protein>
    <recommendedName>
        <fullName evidence="3">AraC family transcriptional regulator</fullName>
    </recommendedName>
</protein>
<proteinExistence type="predicted"/>
<dbReference type="PATRIC" id="fig|1177154.3.peg.1748"/>